<dbReference type="GeneID" id="29122793"/>
<evidence type="ECO:0000256" key="1">
    <source>
        <dbReference type="SAM" id="Coils"/>
    </source>
</evidence>
<dbReference type="KEGG" id="vg:29122793"/>
<dbReference type="Proteomes" id="UP000201448">
    <property type="component" value="Segment"/>
</dbReference>
<gene>
    <name evidence="2" type="ORF">PBI_CATALINA_43</name>
</gene>
<proteinExistence type="predicted"/>
<dbReference type="EMBL" id="KU613353">
    <property type="protein sequence ID" value="AMO43810.1"/>
    <property type="molecule type" value="Genomic_DNA"/>
</dbReference>
<sequence>MADHEEFFDQIYQQWSQTTGAKDTYWMPEEDQSFPGCFNLVAFNPNDESKTPLAAFLSEEDADFIAGLHGAIPDLVRHLGEATDRAERLDEARDRAEGLAADTALENAALREEIRALERELDR</sequence>
<protein>
    <submittedName>
        <fullName evidence="2">Uncharacterized protein</fullName>
    </submittedName>
</protein>
<dbReference type="OrthoDB" id="14787at10239"/>
<name>A0A127KP03_9CAUD</name>
<organism evidence="2 3">
    <name type="scientific">Mycobacterium phage Catalina</name>
    <dbReference type="NCBI Taxonomy" id="1792253"/>
    <lineage>
        <taxon>Viruses</taxon>
        <taxon>Duplodnaviria</taxon>
        <taxon>Heunggongvirae</taxon>
        <taxon>Uroviricota</taxon>
        <taxon>Caudoviricetes</taxon>
        <taxon>Fromanvirus</taxon>
        <taxon>Fromanvirus packman</taxon>
    </lineage>
</organism>
<evidence type="ECO:0000313" key="2">
    <source>
        <dbReference type="EMBL" id="AMO43810.1"/>
    </source>
</evidence>
<evidence type="ECO:0000313" key="3">
    <source>
        <dbReference type="Proteomes" id="UP000201448"/>
    </source>
</evidence>
<feature type="coiled-coil region" evidence="1">
    <location>
        <begin position="79"/>
        <end position="120"/>
    </location>
</feature>
<keyword evidence="1" id="KW-0175">Coiled coil</keyword>
<reference evidence="2 3" key="1">
    <citation type="submission" date="2016-01" db="EMBL/GenBank/DDBJ databases">
        <authorList>
            <person name="Cotto-Rosario A."/>
            <person name="Gomez-Fuentes N."/>
            <person name="Berrios-Ruiz J."/>
            <person name="Caceres-Velazquez C."/>
            <person name="Casiano-Real M."/>
            <person name="Cotto-Berrios I."/>
            <person name="Crespo-Vega V."/>
            <person name="DeJesus-David M."/>
            <person name="DelToro-Sanchez C.J."/>
            <person name="Diaz-Morales C.J."/>
            <person name="Espada-Ramos M."/>
            <person name="Feliciano-Torres M.J."/>
            <person name="Fernandez-Rodriguez P.M."/>
            <person name="Fernandez-Martinez M."/>
            <person name="Figueroa-Concepcion D."/>
            <person name="Figueroa-Bermudez M.L."/>
            <person name="Garcia-Delgado K."/>
            <person name="Nunez-Rodriguez C."/>
            <person name="Quiles-Santiago A.M."/>
            <person name="Rodriguez-Gonzalez A."/>
            <person name="Santiago-Burgos D."/>
            <person name="Solivan-Perez E."/>
            <person name="Torres-Vazquez A."/>
            <person name="Verdejo-Lopez V."/>
            <person name="Vazquez E."/>
            <person name="Rubin M.R."/>
            <person name="Ware V.C."/>
            <person name="Bradley K.W."/>
            <person name="Asai D.J."/>
            <person name="Bowman C.A."/>
            <person name="Russell D.A."/>
            <person name="Pope W.H."/>
            <person name="Jacobs-Sera D."/>
            <person name="Hendrix R.W."/>
            <person name="Hatfull G.F."/>
        </authorList>
    </citation>
    <scope>NUCLEOTIDE SEQUENCE [LARGE SCALE GENOMIC DNA]</scope>
</reference>
<accession>A0A127KP03</accession>
<dbReference type="RefSeq" id="YP_009301865.1">
    <property type="nucleotide sequence ID" value="NC_031238.1"/>
</dbReference>